<accession>A0ACC0WDB1</accession>
<evidence type="ECO:0000313" key="1">
    <source>
        <dbReference type="EMBL" id="KAI9916825.1"/>
    </source>
</evidence>
<proteinExistence type="predicted"/>
<organism evidence="1 2">
    <name type="scientific">Peronosclerospora sorghi</name>
    <dbReference type="NCBI Taxonomy" id="230839"/>
    <lineage>
        <taxon>Eukaryota</taxon>
        <taxon>Sar</taxon>
        <taxon>Stramenopiles</taxon>
        <taxon>Oomycota</taxon>
        <taxon>Peronosporomycetes</taxon>
        <taxon>Peronosporales</taxon>
        <taxon>Peronosporaceae</taxon>
        <taxon>Peronosclerospora</taxon>
    </lineage>
</organism>
<evidence type="ECO:0000313" key="2">
    <source>
        <dbReference type="Proteomes" id="UP001163321"/>
    </source>
</evidence>
<dbReference type="EMBL" id="CM047581">
    <property type="protein sequence ID" value="KAI9916825.1"/>
    <property type="molecule type" value="Genomic_DNA"/>
</dbReference>
<gene>
    <name evidence="1" type="ORF">PsorP6_018153</name>
</gene>
<sequence>MNNKMKLVSIIRDKDCPAASTSSWVSLYSSTCYKLEKTFSLAVANTRRPPAVFPMSESSLSLSLSSSRRKGSQSCGGGEQNKKPMASNGVSYGLGDRDFRTKEQKRKELKRQSEMATRIQTRSEDASCLPPCDSNANGVPTKQAQKQLEQLRQQRQHEQVCTVVIQKIVHGRVQWNRYQTTLAVRKTAAVLLQSLVRSRQARIAYRKKMTAAHDIQVFVTLRRAGCWKARKEVACRRKERAAATAIQTMFRTQAAIAKAQTRRDAVLLLQSAWRRYQAQSELSSMMLEAEFQKATRHKLQIDIYGDKDTEHLARFNCPIPGGCATSCSKGVCSSRGTRSSRGATGLYGKEDSELLARFNCEISGGYATSRSRCSRGDRSSSVLHFRIHSHVWANERKKSLSPITLDVARAA</sequence>
<keyword evidence="2" id="KW-1185">Reference proteome</keyword>
<name>A0ACC0WDB1_9STRA</name>
<reference evidence="1 2" key="1">
    <citation type="journal article" date="2022" name="bioRxiv">
        <title>The genome of the oomycete Peronosclerospora sorghi, a cosmopolitan pathogen of maize and sorghum, is inflated with dispersed pseudogenes.</title>
        <authorList>
            <person name="Fletcher K."/>
            <person name="Martin F."/>
            <person name="Isakeit T."/>
            <person name="Cavanaugh K."/>
            <person name="Magill C."/>
            <person name="Michelmore R."/>
        </authorList>
    </citation>
    <scope>NUCLEOTIDE SEQUENCE [LARGE SCALE GENOMIC DNA]</scope>
    <source>
        <strain evidence="1">P6</strain>
    </source>
</reference>
<protein>
    <submittedName>
        <fullName evidence="1">Uncharacterized protein</fullName>
    </submittedName>
</protein>
<comment type="caution">
    <text evidence="1">The sequence shown here is derived from an EMBL/GenBank/DDBJ whole genome shotgun (WGS) entry which is preliminary data.</text>
</comment>
<dbReference type="Proteomes" id="UP001163321">
    <property type="component" value="Chromosome 2"/>
</dbReference>